<proteinExistence type="predicted"/>
<dbReference type="EMBL" id="JAAAID010002519">
    <property type="protein sequence ID" value="KAG0006993.1"/>
    <property type="molecule type" value="Genomic_DNA"/>
</dbReference>
<evidence type="ECO:0000313" key="2">
    <source>
        <dbReference type="Proteomes" id="UP000703661"/>
    </source>
</evidence>
<keyword evidence="2" id="KW-1185">Reference proteome</keyword>
<protein>
    <submittedName>
        <fullName evidence="1">Uncharacterized protein</fullName>
    </submittedName>
</protein>
<name>A0A9P6MM22_9FUNG</name>
<dbReference type="Proteomes" id="UP000703661">
    <property type="component" value="Unassembled WGS sequence"/>
</dbReference>
<evidence type="ECO:0000313" key="1">
    <source>
        <dbReference type="EMBL" id="KAG0006993.1"/>
    </source>
</evidence>
<organism evidence="1 2">
    <name type="scientific">Entomortierella chlamydospora</name>
    <dbReference type="NCBI Taxonomy" id="101097"/>
    <lineage>
        <taxon>Eukaryota</taxon>
        <taxon>Fungi</taxon>
        <taxon>Fungi incertae sedis</taxon>
        <taxon>Mucoromycota</taxon>
        <taxon>Mortierellomycotina</taxon>
        <taxon>Mortierellomycetes</taxon>
        <taxon>Mortierellales</taxon>
        <taxon>Mortierellaceae</taxon>
        <taxon>Entomortierella</taxon>
    </lineage>
</organism>
<comment type="caution">
    <text evidence="1">The sequence shown here is derived from an EMBL/GenBank/DDBJ whole genome shotgun (WGS) entry which is preliminary data.</text>
</comment>
<feature type="non-terminal residue" evidence="1">
    <location>
        <position position="82"/>
    </location>
</feature>
<gene>
    <name evidence="1" type="ORF">BGZ80_005066</name>
</gene>
<sequence length="82" mass="8910">MIGLDSILGYVGFVATLAGWFPDNPDKGQVRLKFCAGKDGINNGFELWGRGGNLPLIDIKSTSSKWVGKGSYIYNEIGNNEQ</sequence>
<accession>A0A9P6MM22</accession>
<dbReference type="AlphaFoldDB" id="A0A9P6MM22"/>
<reference evidence="1" key="1">
    <citation type="journal article" date="2020" name="Fungal Divers.">
        <title>Resolving the Mortierellaceae phylogeny through synthesis of multi-gene phylogenetics and phylogenomics.</title>
        <authorList>
            <person name="Vandepol N."/>
            <person name="Liber J."/>
            <person name="Desiro A."/>
            <person name="Na H."/>
            <person name="Kennedy M."/>
            <person name="Barry K."/>
            <person name="Grigoriev I.V."/>
            <person name="Miller A.N."/>
            <person name="O'Donnell K."/>
            <person name="Stajich J.E."/>
            <person name="Bonito G."/>
        </authorList>
    </citation>
    <scope>NUCLEOTIDE SEQUENCE</scope>
    <source>
        <strain evidence="1">NRRL 2769</strain>
    </source>
</reference>